<keyword evidence="7 9" id="KW-0408">Iron</keyword>
<evidence type="ECO:0000256" key="7">
    <source>
        <dbReference type="ARBA" id="ARBA00023004"/>
    </source>
</evidence>
<dbReference type="RefSeq" id="WP_127052613.1">
    <property type="nucleotide sequence ID" value="NZ_RSCM01000002.1"/>
</dbReference>
<dbReference type="Gene3D" id="1.10.760.10">
    <property type="entry name" value="Cytochrome c-like domain"/>
    <property type="match status" value="1"/>
</dbReference>
<dbReference type="InterPro" id="IPR023655">
    <property type="entry name" value="Cyt_C6"/>
</dbReference>
<evidence type="ECO:0000259" key="10">
    <source>
        <dbReference type="PROSITE" id="PS51007"/>
    </source>
</evidence>
<dbReference type="Pfam" id="PF13442">
    <property type="entry name" value="Cytochrome_CBB3"/>
    <property type="match status" value="1"/>
</dbReference>
<comment type="subcellular location">
    <subcellularLocation>
        <location evidence="1">Cellular thylakoid lumen</location>
    </subcellularLocation>
</comment>
<comment type="caution">
    <text evidence="11">The sequence shown here is derived from an EMBL/GenBank/DDBJ whole genome shotgun (WGS) entry which is preliminary data.</text>
</comment>
<dbReference type="PROSITE" id="PS51007">
    <property type="entry name" value="CYTC"/>
    <property type="match status" value="1"/>
</dbReference>
<dbReference type="InterPro" id="IPR008168">
    <property type="entry name" value="Cyt_C_IC"/>
</dbReference>
<evidence type="ECO:0000313" key="12">
    <source>
        <dbReference type="Proteomes" id="UP000276103"/>
    </source>
</evidence>
<dbReference type="GO" id="GO:0031979">
    <property type="term" value="C:plasma membrane-derived thylakoid lumen"/>
    <property type="evidence" value="ECO:0007669"/>
    <property type="project" value="UniProtKB-SubCell"/>
</dbReference>
<evidence type="ECO:0000313" key="11">
    <source>
        <dbReference type="EMBL" id="RUS99065.1"/>
    </source>
</evidence>
<dbReference type="InterPro" id="IPR009056">
    <property type="entry name" value="Cyt_c-like_dom"/>
</dbReference>
<keyword evidence="4 9" id="KW-0349">Heme</keyword>
<dbReference type="PRINTS" id="PR00605">
    <property type="entry name" value="CYTCHROMECIC"/>
</dbReference>
<name>A0A433UYX9_ANAVA</name>
<dbReference type="AlphaFoldDB" id="A0A433UYX9"/>
<protein>
    <submittedName>
        <fullName evidence="11">Cytochrome c6</fullName>
    </submittedName>
</protein>
<evidence type="ECO:0000256" key="2">
    <source>
        <dbReference type="ARBA" id="ARBA00009650"/>
    </source>
</evidence>
<dbReference type="EMBL" id="RSCM01000002">
    <property type="protein sequence ID" value="RUS99065.1"/>
    <property type="molecule type" value="Genomic_DNA"/>
</dbReference>
<feature type="domain" description="Cytochrome c" evidence="10">
    <location>
        <begin position="26"/>
        <end position="106"/>
    </location>
</feature>
<dbReference type="NCBIfam" id="NF045930">
    <property type="entry name" value="Cytc6PetJCyano"/>
    <property type="match status" value="1"/>
</dbReference>
<keyword evidence="5 9" id="KW-0479">Metal-binding</keyword>
<dbReference type="InterPro" id="IPR036909">
    <property type="entry name" value="Cyt_c-like_dom_sf"/>
</dbReference>
<keyword evidence="3" id="KW-0813">Transport</keyword>
<dbReference type="GO" id="GO:0020037">
    <property type="term" value="F:heme binding"/>
    <property type="evidence" value="ECO:0007669"/>
    <property type="project" value="InterPro"/>
</dbReference>
<keyword evidence="6" id="KW-0249">Electron transport</keyword>
<evidence type="ECO:0000256" key="9">
    <source>
        <dbReference type="PROSITE-ProRule" id="PRU00433"/>
    </source>
</evidence>
<gene>
    <name evidence="11" type="primary">petJ</name>
    <name evidence="11" type="ORF">DSM107003_10840</name>
</gene>
<evidence type="ECO:0000256" key="4">
    <source>
        <dbReference type="ARBA" id="ARBA00022617"/>
    </source>
</evidence>
<evidence type="ECO:0000256" key="8">
    <source>
        <dbReference type="ARBA" id="ARBA00023078"/>
    </source>
</evidence>
<dbReference type="PANTHER" id="PTHR34688">
    <property type="entry name" value="CYTOCHROME C6, CHLOROPLASTIC"/>
    <property type="match status" value="1"/>
</dbReference>
<sequence length="111" mass="12372">MRRLLTLILVTLSLWTSILILPANAVDTINGAEVFNVHCVGCHIDGGNIIRWGKNLKKNALKKYGMDSLEAITNIVTNGKNNMSAYKERLTTAEIENVAAYVLEQAEKNWK</sequence>
<dbReference type="GO" id="GO:0005506">
    <property type="term" value="F:iron ion binding"/>
    <property type="evidence" value="ECO:0007669"/>
    <property type="project" value="InterPro"/>
</dbReference>
<evidence type="ECO:0000256" key="5">
    <source>
        <dbReference type="ARBA" id="ARBA00022723"/>
    </source>
</evidence>
<dbReference type="PANTHER" id="PTHR34688:SF2">
    <property type="entry name" value="CYTOCHROME C6, CHLOROPLASTIC"/>
    <property type="match status" value="1"/>
</dbReference>
<evidence type="ECO:0000256" key="6">
    <source>
        <dbReference type="ARBA" id="ARBA00022982"/>
    </source>
</evidence>
<dbReference type="GO" id="GO:0009055">
    <property type="term" value="F:electron transfer activity"/>
    <property type="evidence" value="ECO:0007669"/>
    <property type="project" value="InterPro"/>
</dbReference>
<reference evidence="11 12" key="1">
    <citation type="journal article" date="2019" name="Genome Biol. Evol.">
        <title>Day and night: Metabolic profiles and evolutionary relationships of six axenic non-marine cyanobacteria.</title>
        <authorList>
            <person name="Will S.E."/>
            <person name="Henke P."/>
            <person name="Boedeker C."/>
            <person name="Huang S."/>
            <person name="Brinkmann H."/>
            <person name="Rohde M."/>
            <person name="Jarek M."/>
            <person name="Friedl T."/>
            <person name="Seufert S."/>
            <person name="Schumacher M."/>
            <person name="Overmann J."/>
            <person name="Neumann-Schaal M."/>
            <person name="Petersen J."/>
        </authorList>
    </citation>
    <scope>NUCLEOTIDE SEQUENCE [LARGE SCALE GENOMIC DNA]</scope>
    <source>
        <strain evidence="11 12">SAG 1403-4b</strain>
    </source>
</reference>
<dbReference type="SUPFAM" id="SSF46626">
    <property type="entry name" value="Cytochrome c"/>
    <property type="match status" value="1"/>
</dbReference>
<organism evidence="11 12">
    <name type="scientific">Trichormus variabilis SAG 1403-4b</name>
    <dbReference type="NCBI Taxonomy" id="447716"/>
    <lineage>
        <taxon>Bacteria</taxon>
        <taxon>Bacillati</taxon>
        <taxon>Cyanobacteriota</taxon>
        <taxon>Cyanophyceae</taxon>
        <taxon>Nostocales</taxon>
        <taxon>Nostocaceae</taxon>
        <taxon>Trichormus</taxon>
    </lineage>
</organism>
<comment type="similarity">
    <text evidence="2">Belongs to the cytochrome c family. PetJ subfamily.</text>
</comment>
<proteinExistence type="inferred from homology"/>
<evidence type="ECO:0000256" key="1">
    <source>
        <dbReference type="ARBA" id="ARBA00004518"/>
    </source>
</evidence>
<keyword evidence="8" id="KW-0793">Thylakoid</keyword>
<keyword evidence="12" id="KW-1185">Reference proteome</keyword>
<evidence type="ECO:0000256" key="3">
    <source>
        <dbReference type="ARBA" id="ARBA00022448"/>
    </source>
</evidence>
<accession>A0A433UYX9</accession>
<dbReference type="OrthoDB" id="5570429at2"/>
<dbReference type="Proteomes" id="UP000276103">
    <property type="component" value="Unassembled WGS sequence"/>
</dbReference>